<feature type="transmembrane region" description="Helical" evidence="1">
    <location>
        <begin position="12"/>
        <end position="33"/>
    </location>
</feature>
<dbReference type="PANTHER" id="PTHR34220:SF7">
    <property type="entry name" value="SENSOR HISTIDINE KINASE YPDA"/>
    <property type="match status" value="1"/>
</dbReference>
<dbReference type="InterPro" id="IPR050640">
    <property type="entry name" value="Bact_2-comp_sensor_kinase"/>
</dbReference>
<dbReference type="EMBL" id="SKFH01000026">
    <property type="protein sequence ID" value="TCZ68604.1"/>
    <property type="molecule type" value="Genomic_DNA"/>
</dbReference>
<protein>
    <submittedName>
        <fullName evidence="3">Sensor histidine kinase</fullName>
    </submittedName>
</protein>
<dbReference type="AlphaFoldDB" id="A0A4R4DWI4"/>
<dbReference type="GO" id="GO:0016020">
    <property type="term" value="C:membrane"/>
    <property type="evidence" value="ECO:0007669"/>
    <property type="project" value="InterPro"/>
</dbReference>
<dbReference type="OrthoDB" id="9792992at2"/>
<comment type="caution">
    <text evidence="3">The sequence shown here is derived from an EMBL/GenBank/DDBJ whole genome shotgun (WGS) entry which is preliminary data.</text>
</comment>
<feature type="domain" description="Signal transduction histidine kinase internal region" evidence="2">
    <location>
        <begin position="127"/>
        <end position="206"/>
    </location>
</feature>
<proteinExistence type="predicted"/>
<keyword evidence="3" id="KW-0418">Kinase</keyword>
<sequence>MLELHFDLPFGAALTDSLAGTLLLASVCWLLDLKLRFYIPERQKALHLIALCAVLTGVWLFVLRWLLALLLPASFGDFFYASIWFRGAFGLLITGFMALLSVLWYTLQERAATERRRSETEALSRDAELANLRQQLQPHFLFNSLNSINTLIGMQPDKARRMVQQLSDFLRGTLKQDQRQWVPFEEELTHLSLYLDIEKVRFGHRLQTEVVNESNGMSIPVLLLQPVVENAIKFGLYDTTDDITIDIRAWPEEGALIIEVRNPFDPATSAPRKGTGFGLSSVQRRLFLLFARNDLLRTETENDRFTTRIKIPQP</sequence>
<dbReference type="GO" id="GO:0000155">
    <property type="term" value="F:phosphorelay sensor kinase activity"/>
    <property type="evidence" value="ECO:0007669"/>
    <property type="project" value="InterPro"/>
</dbReference>
<organism evidence="3 4">
    <name type="scientific">Flaviaesturariibacter aridisoli</name>
    <dbReference type="NCBI Taxonomy" id="2545761"/>
    <lineage>
        <taxon>Bacteria</taxon>
        <taxon>Pseudomonadati</taxon>
        <taxon>Bacteroidota</taxon>
        <taxon>Chitinophagia</taxon>
        <taxon>Chitinophagales</taxon>
        <taxon>Chitinophagaceae</taxon>
        <taxon>Flaviaestuariibacter</taxon>
    </lineage>
</organism>
<keyword evidence="1" id="KW-0472">Membrane</keyword>
<keyword evidence="3" id="KW-0808">Transferase</keyword>
<name>A0A4R4DWI4_9BACT</name>
<keyword evidence="4" id="KW-1185">Reference proteome</keyword>
<dbReference type="Pfam" id="PF06580">
    <property type="entry name" value="His_kinase"/>
    <property type="match status" value="1"/>
</dbReference>
<evidence type="ECO:0000256" key="1">
    <source>
        <dbReference type="SAM" id="Phobius"/>
    </source>
</evidence>
<evidence type="ECO:0000259" key="2">
    <source>
        <dbReference type="Pfam" id="PF06580"/>
    </source>
</evidence>
<keyword evidence="1" id="KW-0812">Transmembrane</keyword>
<dbReference type="InterPro" id="IPR010559">
    <property type="entry name" value="Sig_transdc_His_kin_internal"/>
</dbReference>
<feature type="transmembrane region" description="Helical" evidence="1">
    <location>
        <begin position="45"/>
        <end position="71"/>
    </location>
</feature>
<evidence type="ECO:0000313" key="4">
    <source>
        <dbReference type="Proteomes" id="UP000295164"/>
    </source>
</evidence>
<accession>A0A4R4DWI4</accession>
<keyword evidence="1" id="KW-1133">Transmembrane helix</keyword>
<gene>
    <name evidence="3" type="ORF">E0486_13725</name>
</gene>
<dbReference type="Gene3D" id="3.30.565.10">
    <property type="entry name" value="Histidine kinase-like ATPase, C-terminal domain"/>
    <property type="match status" value="1"/>
</dbReference>
<dbReference type="Proteomes" id="UP000295164">
    <property type="component" value="Unassembled WGS sequence"/>
</dbReference>
<dbReference type="InterPro" id="IPR036890">
    <property type="entry name" value="HATPase_C_sf"/>
</dbReference>
<reference evidence="3 4" key="1">
    <citation type="submission" date="2019-03" db="EMBL/GenBank/DDBJ databases">
        <authorList>
            <person name="Kim M.K.M."/>
        </authorList>
    </citation>
    <scope>NUCLEOTIDE SEQUENCE [LARGE SCALE GENOMIC DNA]</scope>
    <source>
        <strain evidence="3 4">17J68-15</strain>
    </source>
</reference>
<dbReference type="SUPFAM" id="SSF55874">
    <property type="entry name" value="ATPase domain of HSP90 chaperone/DNA topoisomerase II/histidine kinase"/>
    <property type="match status" value="1"/>
</dbReference>
<dbReference type="PANTHER" id="PTHR34220">
    <property type="entry name" value="SENSOR HISTIDINE KINASE YPDA"/>
    <property type="match status" value="1"/>
</dbReference>
<evidence type="ECO:0000313" key="3">
    <source>
        <dbReference type="EMBL" id="TCZ68604.1"/>
    </source>
</evidence>
<feature type="transmembrane region" description="Helical" evidence="1">
    <location>
        <begin position="83"/>
        <end position="107"/>
    </location>
</feature>